<dbReference type="RefSeq" id="WP_050787950.1">
    <property type="nucleotide sequence ID" value="NZ_BPTR01000001.1"/>
</dbReference>
<evidence type="ECO:0008006" key="4">
    <source>
        <dbReference type="Google" id="ProtNLM"/>
    </source>
</evidence>
<keyword evidence="1" id="KW-1133">Transmembrane helix</keyword>
<feature type="transmembrane region" description="Helical" evidence="1">
    <location>
        <begin position="6"/>
        <end position="25"/>
    </location>
</feature>
<reference evidence="2 3" key="1">
    <citation type="submission" date="2017-08" db="EMBL/GenBank/DDBJ databases">
        <title>Comparative genomics of non-oral Prevotella species.</title>
        <authorList>
            <person name="Accetto T."/>
            <person name="Nograsek B."/>
            <person name="Avgustin G."/>
        </authorList>
    </citation>
    <scope>NUCLEOTIDE SEQUENCE [LARGE SCALE GENOMIC DNA]</scope>
    <source>
        <strain evidence="2 3">TC1-1</strain>
    </source>
</reference>
<dbReference type="EMBL" id="NPJF01000018">
    <property type="protein sequence ID" value="OYP56690.1"/>
    <property type="molecule type" value="Genomic_DNA"/>
</dbReference>
<dbReference type="GeneID" id="72480225"/>
<gene>
    <name evidence="2" type="ORF">CIK91_02040</name>
</gene>
<keyword evidence="3" id="KW-1185">Reference proteome</keyword>
<accession>A0ABX4EL81</accession>
<dbReference type="PROSITE" id="PS51257">
    <property type="entry name" value="PROKAR_LIPOPROTEIN"/>
    <property type="match status" value="1"/>
</dbReference>
<sequence>MIRKYLFLFTVLVAFPSLFFLFVGCRKSIEDRAVEEAALYTKRFCPTPYREDSRMDSVTFDKETHTYTYYYTFRNKLDDKVMLGKNHKGIREALRKNLMNDTGVKIYKDYGFKFRYLARSLRNGDIILDETFTKRQYVI</sequence>
<evidence type="ECO:0000256" key="1">
    <source>
        <dbReference type="SAM" id="Phobius"/>
    </source>
</evidence>
<comment type="caution">
    <text evidence="2">The sequence shown here is derived from an EMBL/GenBank/DDBJ whole genome shotgun (WGS) entry which is preliminary data.</text>
</comment>
<organism evidence="2 3">
    <name type="scientific">Segatella bryantii</name>
    <name type="common">Prevotella bryantii</name>
    <dbReference type="NCBI Taxonomy" id="77095"/>
    <lineage>
        <taxon>Bacteria</taxon>
        <taxon>Pseudomonadati</taxon>
        <taxon>Bacteroidota</taxon>
        <taxon>Bacteroidia</taxon>
        <taxon>Bacteroidales</taxon>
        <taxon>Prevotellaceae</taxon>
        <taxon>Segatella</taxon>
    </lineage>
</organism>
<keyword evidence="1" id="KW-0812">Transmembrane</keyword>
<dbReference type="Proteomes" id="UP000216189">
    <property type="component" value="Unassembled WGS sequence"/>
</dbReference>
<protein>
    <recommendedName>
        <fullName evidence="4">Lipoprotein</fullName>
    </recommendedName>
</protein>
<name>A0ABX4EL81_SEGBR</name>
<evidence type="ECO:0000313" key="3">
    <source>
        <dbReference type="Proteomes" id="UP000216189"/>
    </source>
</evidence>
<evidence type="ECO:0000313" key="2">
    <source>
        <dbReference type="EMBL" id="OYP56690.1"/>
    </source>
</evidence>
<proteinExistence type="predicted"/>
<keyword evidence="1" id="KW-0472">Membrane</keyword>